<evidence type="ECO:0000313" key="1">
    <source>
        <dbReference type="EMBL" id="BDZ44402.1"/>
    </source>
</evidence>
<dbReference type="EMBL" id="AP027731">
    <property type="protein sequence ID" value="BDZ44402.1"/>
    <property type="molecule type" value="Genomic_DNA"/>
</dbReference>
<dbReference type="Proteomes" id="UP001321498">
    <property type="component" value="Chromosome"/>
</dbReference>
<name>A0ABN6XKW8_9MICO</name>
<accession>A0ABN6XKW8</accession>
<sequence>MGSALEEGLRAAEQYTEAGARADGATRVESVQIQRVDSTDRLNAVTAYVCVDVSEVDVVDSSGRSLVSPDRDPRVLFLVTAGFDADVLKISKRSVWADQC</sequence>
<protein>
    <submittedName>
        <fullName evidence="1">Uncharacterized protein</fullName>
    </submittedName>
</protein>
<keyword evidence="2" id="KW-1185">Reference proteome</keyword>
<evidence type="ECO:0000313" key="2">
    <source>
        <dbReference type="Proteomes" id="UP001321498"/>
    </source>
</evidence>
<proteinExistence type="predicted"/>
<reference evidence="2" key="1">
    <citation type="journal article" date="2019" name="Int. J. Syst. Evol. Microbiol.">
        <title>The Global Catalogue of Microorganisms (GCM) 10K type strain sequencing project: providing services to taxonomists for standard genome sequencing and annotation.</title>
        <authorList>
            <consortium name="The Broad Institute Genomics Platform"/>
            <consortium name="The Broad Institute Genome Sequencing Center for Infectious Disease"/>
            <person name="Wu L."/>
            <person name="Ma J."/>
        </authorList>
    </citation>
    <scope>NUCLEOTIDE SEQUENCE [LARGE SCALE GENOMIC DNA]</scope>
    <source>
        <strain evidence="2">NBRC 108725</strain>
    </source>
</reference>
<gene>
    <name evidence="1" type="ORF">GCM10025866_03110</name>
</gene>
<organism evidence="1 2">
    <name type="scientific">Naasia aerilata</name>
    <dbReference type="NCBI Taxonomy" id="1162966"/>
    <lineage>
        <taxon>Bacteria</taxon>
        <taxon>Bacillati</taxon>
        <taxon>Actinomycetota</taxon>
        <taxon>Actinomycetes</taxon>
        <taxon>Micrococcales</taxon>
        <taxon>Microbacteriaceae</taxon>
        <taxon>Naasia</taxon>
    </lineage>
</organism>